<comment type="caution">
    <text evidence="3">The sequence shown here is derived from an EMBL/GenBank/DDBJ whole genome shotgun (WGS) entry which is preliminary data.</text>
</comment>
<evidence type="ECO:0000256" key="1">
    <source>
        <dbReference type="SAM" id="MobiDB-lite"/>
    </source>
</evidence>
<protein>
    <recommendedName>
        <fullName evidence="2">Dihydroprymidine dehydrogenase domain-containing protein</fullName>
    </recommendedName>
</protein>
<proteinExistence type="predicted"/>
<dbReference type="EMBL" id="BARW01023539">
    <property type="protein sequence ID" value="GAI96814.1"/>
    <property type="molecule type" value="Genomic_DNA"/>
</dbReference>
<reference evidence="3" key="1">
    <citation type="journal article" date="2014" name="Front. Microbiol.">
        <title>High frequency of phylogenetically diverse reductive dehalogenase-homologous genes in deep subseafloor sedimentary metagenomes.</title>
        <authorList>
            <person name="Kawai M."/>
            <person name="Futagami T."/>
            <person name="Toyoda A."/>
            <person name="Takaki Y."/>
            <person name="Nishi S."/>
            <person name="Hori S."/>
            <person name="Arai W."/>
            <person name="Tsubouchi T."/>
            <person name="Morono Y."/>
            <person name="Uchiyama I."/>
            <person name="Ito T."/>
            <person name="Fujiyama A."/>
            <person name="Inagaki F."/>
            <person name="Takami H."/>
        </authorList>
    </citation>
    <scope>NUCLEOTIDE SEQUENCE</scope>
    <source>
        <strain evidence="3">Expedition CK06-06</strain>
    </source>
</reference>
<dbReference type="GO" id="GO:0051536">
    <property type="term" value="F:iron-sulfur cluster binding"/>
    <property type="evidence" value="ECO:0007669"/>
    <property type="project" value="InterPro"/>
</dbReference>
<dbReference type="PANTHER" id="PTHR42783">
    <property type="entry name" value="GLUTAMATE SYNTHASE [NADPH] SMALL CHAIN"/>
    <property type="match status" value="1"/>
</dbReference>
<gene>
    <name evidence="3" type="ORF">S12H4_39008</name>
</gene>
<dbReference type="SUPFAM" id="SSF46548">
    <property type="entry name" value="alpha-helical ferredoxin"/>
    <property type="match status" value="1"/>
</dbReference>
<evidence type="ECO:0000313" key="3">
    <source>
        <dbReference type="EMBL" id="GAI96814.1"/>
    </source>
</evidence>
<dbReference type="PANTHER" id="PTHR42783:SF3">
    <property type="entry name" value="GLUTAMATE SYNTHASE [NADPH] SMALL CHAIN-RELATED"/>
    <property type="match status" value="1"/>
</dbReference>
<feature type="non-terminal residue" evidence="3">
    <location>
        <position position="136"/>
    </location>
</feature>
<evidence type="ECO:0000259" key="2">
    <source>
        <dbReference type="Pfam" id="PF14691"/>
    </source>
</evidence>
<accession>X1UWR6</accession>
<dbReference type="AlphaFoldDB" id="X1UWR6"/>
<name>X1UWR6_9ZZZZ</name>
<feature type="domain" description="Dihydroprymidine dehydrogenase" evidence="2">
    <location>
        <begin position="20"/>
        <end position="128"/>
    </location>
</feature>
<organism evidence="3">
    <name type="scientific">marine sediment metagenome</name>
    <dbReference type="NCBI Taxonomy" id="412755"/>
    <lineage>
        <taxon>unclassified sequences</taxon>
        <taxon>metagenomes</taxon>
        <taxon>ecological metagenomes</taxon>
    </lineage>
</organism>
<dbReference type="Pfam" id="PF14691">
    <property type="entry name" value="Fer4_20"/>
    <property type="match status" value="1"/>
</dbReference>
<sequence>MAKLNLNREPMTKQDPKTRGKNFNEVALGYSAEQAKAEASRCIQCPKHSCTDGCPVEIDITGFIKAVLDDNMPEAVRILKDKNSLPGICGRVCPQETQCEQACSLAKKGAPIAIGRLERYVADWERTNMGALNPRQ</sequence>
<feature type="region of interest" description="Disordered" evidence="1">
    <location>
        <begin position="1"/>
        <end position="20"/>
    </location>
</feature>
<dbReference type="InterPro" id="IPR028261">
    <property type="entry name" value="DPD_II"/>
</dbReference>
<dbReference type="Gene3D" id="1.10.1060.10">
    <property type="entry name" value="Alpha-helical ferredoxin"/>
    <property type="match status" value="1"/>
</dbReference>
<dbReference type="InterPro" id="IPR009051">
    <property type="entry name" value="Helical_ferredxn"/>
</dbReference>